<gene>
    <name evidence="1" type="ORF">JOF44_004152</name>
</gene>
<reference evidence="1 2" key="1">
    <citation type="submission" date="2021-03" db="EMBL/GenBank/DDBJ databases">
        <title>Sequencing the genomes of 1000 actinobacteria strains.</title>
        <authorList>
            <person name="Klenk H.-P."/>
        </authorList>
    </citation>
    <scope>NUCLEOTIDE SEQUENCE [LARGE SCALE GENOMIC DNA]</scope>
    <source>
        <strain evidence="1 2">DSM 14564</strain>
    </source>
</reference>
<comment type="caution">
    <text evidence="1">The sequence shown here is derived from an EMBL/GenBank/DDBJ whole genome shotgun (WGS) entry which is preliminary data.</text>
</comment>
<dbReference type="EMBL" id="JAGIOC010000002">
    <property type="protein sequence ID" value="MBP2411185.1"/>
    <property type="molecule type" value="Genomic_DNA"/>
</dbReference>
<evidence type="ECO:0000313" key="1">
    <source>
        <dbReference type="EMBL" id="MBP2411185.1"/>
    </source>
</evidence>
<name>A0ABS4YRS6_9MICO</name>
<dbReference type="Pfam" id="PF12686">
    <property type="entry name" value="DUF3800"/>
    <property type="match status" value="1"/>
</dbReference>
<dbReference type="InterPro" id="IPR024524">
    <property type="entry name" value="DUF3800"/>
</dbReference>
<dbReference type="Proteomes" id="UP000698222">
    <property type="component" value="Unassembled WGS sequence"/>
</dbReference>
<organism evidence="1 2">
    <name type="scientific">Brachybacterium fresconis</name>
    <dbReference type="NCBI Taxonomy" id="173363"/>
    <lineage>
        <taxon>Bacteria</taxon>
        <taxon>Bacillati</taxon>
        <taxon>Actinomycetota</taxon>
        <taxon>Actinomycetes</taxon>
        <taxon>Micrococcales</taxon>
        <taxon>Dermabacteraceae</taxon>
        <taxon>Brachybacterium</taxon>
    </lineage>
</organism>
<proteinExistence type="predicted"/>
<dbReference type="RefSeq" id="WP_209896369.1">
    <property type="nucleotide sequence ID" value="NZ_BAAAJV010000015.1"/>
</dbReference>
<keyword evidence="2" id="KW-1185">Reference proteome</keyword>
<evidence type="ECO:0008006" key="3">
    <source>
        <dbReference type="Google" id="ProtNLM"/>
    </source>
</evidence>
<accession>A0ABS4YRS6</accession>
<sequence length="235" mass="26420">MLIAYVDESYDHDTYFIGAAVADEATWELVAEGFEAVRQRTTPRHSVPANAEFHGHELMGGRGDWRALRGKHREAAGIYAAALQASLDAGVRYLFRGVDVRRLNARYAYPRPPHSIVLSHLLERLNDYSRAHGGGQQTIVVADQIATQEQHQAQFEDYQRIGTDGYRSSTLANISSPINFADSRLSPGLQAVDMATYIHRRAETVVNQHPRAQATTDRLTSLIYPATVHRWVWRP</sequence>
<evidence type="ECO:0000313" key="2">
    <source>
        <dbReference type="Proteomes" id="UP000698222"/>
    </source>
</evidence>
<protein>
    <recommendedName>
        <fullName evidence="3">DUF3800 domain-containing protein</fullName>
    </recommendedName>
</protein>